<organism evidence="1 2">
    <name type="scientific">Rotaria socialis</name>
    <dbReference type="NCBI Taxonomy" id="392032"/>
    <lineage>
        <taxon>Eukaryota</taxon>
        <taxon>Metazoa</taxon>
        <taxon>Spiralia</taxon>
        <taxon>Gnathifera</taxon>
        <taxon>Rotifera</taxon>
        <taxon>Eurotatoria</taxon>
        <taxon>Bdelloidea</taxon>
        <taxon>Philodinida</taxon>
        <taxon>Philodinidae</taxon>
        <taxon>Rotaria</taxon>
    </lineage>
</organism>
<protein>
    <submittedName>
        <fullName evidence="1">Uncharacterized protein</fullName>
    </submittedName>
</protein>
<dbReference type="AlphaFoldDB" id="A0A822BJX6"/>
<sequence length="104" mass="11993">MMIRVTPDNNEETSSIIKAVTENIFSAEINASIIEINEDNFFLPKFNIDQWTWLLEKWRDALRTFPIVLTQVGGFSRLLRTTIGIGIARIFNFSETIINNNETL</sequence>
<comment type="caution">
    <text evidence="1">The sequence shown here is derived from an EMBL/GenBank/DDBJ whole genome shotgun (WGS) entry which is preliminary data.</text>
</comment>
<accession>A0A822BJX6</accession>
<reference evidence="1" key="1">
    <citation type="submission" date="2021-02" db="EMBL/GenBank/DDBJ databases">
        <authorList>
            <person name="Nowell W R."/>
        </authorList>
    </citation>
    <scope>NUCLEOTIDE SEQUENCE</scope>
</reference>
<name>A0A822BJX6_9BILA</name>
<gene>
    <name evidence="1" type="ORF">QYT958_LOCUS40539</name>
</gene>
<feature type="non-terminal residue" evidence="1">
    <location>
        <position position="104"/>
    </location>
</feature>
<evidence type="ECO:0000313" key="2">
    <source>
        <dbReference type="Proteomes" id="UP000663848"/>
    </source>
</evidence>
<dbReference type="EMBL" id="CAJOBR010042204">
    <property type="protein sequence ID" value="CAF5029168.1"/>
    <property type="molecule type" value="Genomic_DNA"/>
</dbReference>
<proteinExistence type="predicted"/>
<dbReference type="Proteomes" id="UP000663848">
    <property type="component" value="Unassembled WGS sequence"/>
</dbReference>
<evidence type="ECO:0000313" key="1">
    <source>
        <dbReference type="EMBL" id="CAF5029168.1"/>
    </source>
</evidence>